<evidence type="ECO:0000313" key="2">
    <source>
        <dbReference type="Proteomes" id="UP001451303"/>
    </source>
</evidence>
<reference evidence="1 2" key="1">
    <citation type="submission" date="2023-09" db="EMBL/GenBank/DDBJ databases">
        <title>Multi-omics analysis of a traditional fermented food reveals byproduct-associated fungal strains for waste-to-food upcycling.</title>
        <authorList>
            <consortium name="Lawrence Berkeley National Laboratory"/>
            <person name="Rekdal V.M."/>
            <person name="Villalobos-Escobedo J.M."/>
            <person name="Rodriguez-Valeron N."/>
            <person name="Garcia M.O."/>
            <person name="Vasquez D.P."/>
            <person name="Damayanti I."/>
            <person name="Sorensen P.M."/>
            <person name="Baidoo E.E."/>
            <person name="De Carvalho A.C."/>
            <person name="Riley R."/>
            <person name="Lipzen A."/>
            <person name="He G."/>
            <person name="Yan M."/>
            <person name="Haridas S."/>
            <person name="Daum C."/>
            <person name="Yoshinaga Y."/>
            <person name="Ng V."/>
            <person name="Grigoriev I.V."/>
            <person name="Munk R."/>
            <person name="Nuraida L."/>
            <person name="Wijaya C.H."/>
            <person name="Morales P.-C."/>
            <person name="Keasling J.D."/>
        </authorList>
    </citation>
    <scope>NUCLEOTIDE SEQUENCE [LARGE SCALE GENOMIC DNA]</scope>
    <source>
        <strain evidence="1 2">FGSC 2613</strain>
    </source>
</reference>
<proteinExistence type="predicted"/>
<dbReference type="EMBL" id="JAVLET010000004">
    <property type="protein sequence ID" value="KAL0470260.1"/>
    <property type="molecule type" value="Genomic_DNA"/>
</dbReference>
<protein>
    <submittedName>
        <fullName evidence="1">Uncharacterized protein</fullName>
    </submittedName>
</protein>
<comment type="caution">
    <text evidence="1">The sequence shown here is derived from an EMBL/GenBank/DDBJ whole genome shotgun (WGS) entry which is preliminary data.</text>
</comment>
<gene>
    <name evidence="1" type="ORF">QR685DRAFT_571403</name>
</gene>
<sequence length="178" mass="19527">MGREGPGEGCLGALVPGADGQQGVLGKWCVCQEGDGRHGRYRREWQMTPLLPCHSEWKLSKSGDCVTTGCHSDTTNYTTTTWLINMITPASQPHFDSQMATPFPEAIWPVNRHTFLAYPSTSGLDIQKNLQPFHAAEHHDSRTARLCGPAKVNGVVQSADTPVGPRAFEIVWTPQVML</sequence>
<accession>A0ABR3DC52</accession>
<keyword evidence="2" id="KW-1185">Reference proteome</keyword>
<dbReference type="Proteomes" id="UP001451303">
    <property type="component" value="Unassembled WGS sequence"/>
</dbReference>
<name>A0ABR3DC52_NEUIN</name>
<evidence type="ECO:0000313" key="1">
    <source>
        <dbReference type="EMBL" id="KAL0470260.1"/>
    </source>
</evidence>
<organism evidence="1 2">
    <name type="scientific">Neurospora intermedia</name>
    <dbReference type="NCBI Taxonomy" id="5142"/>
    <lineage>
        <taxon>Eukaryota</taxon>
        <taxon>Fungi</taxon>
        <taxon>Dikarya</taxon>
        <taxon>Ascomycota</taxon>
        <taxon>Pezizomycotina</taxon>
        <taxon>Sordariomycetes</taxon>
        <taxon>Sordariomycetidae</taxon>
        <taxon>Sordariales</taxon>
        <taxon>Sordariaceae</taxon>
        <taxon>Neurospora</taxon>
    </lineage>
</organism>